<dbReference type="Gene3D" id="2.60.120.430">
    <property type="entry name" value="Galactose-binding lectin"/>
    <property type="match status" value="1"/>
</dbReference>
<organism evidence="1 2">
    <name type="scientific">candidate division WOR-1 bacterium RIFOXYC12_FULL_54_18</name>
    <dbReference type="NCBI Taxonomy" id="1802584"/>
    <lineage>
        <taxon>Bacteria</taxon>
        <taxon>Bacillati</taxon>
        <taxon>Saganbacteria</taxon>
    </lineage>
</organism>
<dbReference type="EMBL" id="MEUG01000001">
    <property type="protein sequence ID" value="OGC27893.1"/>
    <property type="molecule type" value="Genomic_DNA"/>
</dbReference>
<reference evidence="1 2" key="1">
    <citation type="journal article" date="2016" name="Nat. Commun.">
        <title>Thousands of microbial genomes shed light on interconnected biogeochemical processes in an aquifer system.</title>
        <authorList>
            <person name="Anantharaman K."/>
            <person name="Brown C.T."/>
            <person name="Hug L.A."/>
            <person name="Sharon I."/>
            <person name="Castelle C.J."/>
            <person name="Probst A.J."/>
            <person name="Thomas B.C."/>
            <person name="Singh A."/>
            <person name="Wilkins M.J."/>
            <person name="Karaoz U."/>
            <person name="Brodie E.L."/>
            <person name="Williams K.H."/>
            <person name="Hubbard S.S."/>
            <person name="Banfield J.F."/>
        </authorList>
    </citation>
    <scope>NUCLEOTIDE SEQUENCE [LARGE SCALE GENOMIC DNA]</scope>
</reference>
<proteinExistence type="predicted"/>
<name>A0A1F4T719_UNCSA</name>
<protein>
    <recommendedName>
        <fullName evidence="3">NADH:ubiquinone oxidoreductase intermediate-associated protein 30 domain-containing protein</fullName>
    </recommendedName>
</protein>
<comment type="caution">
    <text evidence="1">The sequence shown here is derived from an EMBL/GenBank/DDBJ whole genome shotgun (WGS) entry which is preliminary data.</text>
</comment>
<dbReference type="AlphaFoldDB" id="A0A1F4T719"/>
<sequence length="215" mass="23874">MIKISFRPFVCVFFLMVLGVAASAELSFFMIDNFESGRFDKWYKFGEMTAGIVENGTPEGRDTINESCGDYSLGLKGSSLNYYVGGIGSDLNVDATLFSRIQMDIYGAGGEGKIKVELFDDDNNNYALEQDSDKDWIPTNDDKWVAEVPVLGRGFTRVSIPFTAFRLENPGAGDGEWNPNQRESSGGLLKIQMIVLTNQPKGEIETRVDNILLTY</sequence>
<dbReference type="Proteomes" id="UP000178602">
    <property type="component" value="Unassembled WGS sequence"/>
</dbReference>
<evidence type="ECO:0000313" key="1">
    <source>
        <dbReference type="EMBL" id="OGC27893.1"/>
    </source>
</evidence>
<evidence type="ECO:0000313" key="2">
    <source>
        <dbReference type="Proteomes" id="UP000178602"/>
    </source>
</evidence>
<gene>
    <name evidence="1" type="ORF">A3K49_02670</name>
</gene>
<accession>A0A1F4T719</accession>
<evidence type="ECO:0008006" key="3">
    <source>
        <dbReference type="Google" id="ProtNLM"/>
    </source>
</evidence>